<sequence>MFNIDISLDHIIFPKYSNKRENLFDLAIKFGKKGKHYETNDIRCLKTRIIFVHQIKTNFDFNLPNCDTNPLTTAIINKNEEAIKLLLNTNANLFYESPRFKLMPITILFRTNYDVEQLFKKN</sequence>
<evidence type="ECO:0000313" key="1">
    <source>
        <dbReference type="EMBL" id="KAK8887460.1"/>
    </source>
</evidence>
<organism evidence="1 2">
    <name type="scientific">Tritrichomonas musculus</name>
    <dbReference type="NCBI Taxonomy" id="1915356"/>
    <lineage>
        <taxon>Eukaryota</taxon>
        <taxon>Metamonada</taxon>
        <taxon>Parabasalia</taxon>
        <taxon>Tritrichomonadida</taxon>
        <taxon>Tritrichomonadidae</taxon>
        <taxon>Tritrichomonas</taxon>
    </lineage>
</organism>
<accession>A0ABR2K8L4</accession>
<evidence type="ECO:0008006" key="3">
    <source>
        <dbReference type="Google" id="ProtNLM"/>
    </source>
</evidence>
<gene>
    <name evidence="1" type="ORF">M9Y10_038505</name>
</gene>
<dbReference type="Proteomes" id="UP001470230">
    <property type="component" value="Unassembled WGS sequence"/>
</dbReference>
<comment type="caution">
    <text evidence="1">The sequence shown here is derived from an EMBL/GenBank/DDBJ whole genome shotgun (WGS) entry which is preliminary data.</text>
</comment>
<reference evidence="1 2" key="1">
    <citation type="submission" date="2024-04" db="EMBL/GenBank/DDBJ databases">
        <title>Tritrichomonas musculus Genome.</title>
        <authorList>
            <person name="Alves-Ferreira E."/>
            <person name="Grigg M."/>
            <person name="Lorenzi H."/>
            <person name="Galac M."/>
        </authorList>
    </citation>
    <scope>NUCLEOTIDE SEQUENCE [LARGE SCALE GENOMIC DNA]</scope>
    <source>
        <strain evidence="1 2">EAF2021</strain>
    </source>
</reference>
<keyword evidence="2" id="KW-1185">Reference proteome</keyword>
<proteinExistence type="predicted"/>
<dbReference type="EMBL" id="JAPFFF010000006">
    <property type="protein sequence ID" value="KAK8887460.1"/>
    <property type="molecule type" value="Genomic_DNA"/>
</dbReference>
<protein>
    <recommendedName>
        <fullName evidence="3">DUF3447 domain-containing protein</fullName>
    </recommendedName>
</protein>
<name>A0ABR2K8L4_9EUKA</name>
<evidence type="ECO:0000313" key="2">
    <source>
        <dbReference type="Proteomes" id="UP001470230"/>
    </source>
</evidence>